<dbReference type="AlphaFoldDB" id="Q3MSA9"/>
<accession>Q3MSA9</accession>
<proteinExistence type="evidence at transcript level"/>
<feature type="non-terminal residue" evidence="1">
    <location>
        <position position="1"/>
    </location>
</feature>
<sequence>RGVYPRLPRRVCKGMREPQENARHVLIVLYNASLEIST</sequence>
<dbReference type="EMBL" id="AM050115">
    <property type="protein sequence ID" value="CAJ18295.1"/>
    <property type="molecule type" value="mRNA"/>
</dbReference>
<name>Q3MSA9_ASPNG</name>
<protein>
    <submittedName>
        <fullName evidence="1">Uncharacterized protein</fullName>
    </submittedName>
</protein>
<organism evidence="1">
    <name type="scientific">Aspergillus niger</name>
    <dbReference type="NCBI Taxonomy" id="5061"/>
    <lineage>
        <taxon>Eukaryota</taxon>
        <taxon>Fungi</taxon>
        <taxon>Dikarya</taxon>
        <taxon>Ascomycota</taxon>
        <taxon>Pezizomycotina</taxon>
        <taxon>Eurotiomycetes</taxon>
        <taxon>Eurotiomycetidae</taxon>
        <taxon>Eurotiales</taxon>
        <taxon>Aspergillaceae</taxon>
        <taxon>Aspergillus</taxon>
        <taxon>Aspergillus subgen. Circumdati</taxon>
    </lineage>
</organism>
<reference evidence="1" key="1">
    <citation type="journal article" date="2005" name="Mol. Genet. Genomics">
        <title>UPR-independent dithiothreitol stress-induced genes in Aspergillus niger.</title>
        <authorList>
            <person name="MacKenzie D.A."/>
            <person name="Guillemette T."/>
            <person name="Al-Sheikh H."/>
            <person name="Watson A.J."/>
            <person name="Jeenes D.J."/>
            <person name="Wongwathanarat P."/>
            <person name="Dunn-Coleman N.S."/>
            <person name="van Peij N."/>
            <person name="Archer D.B."/>
        </authorList>
    </citation>
    <scope>NUCLEOTIDE SEQUENCE</scope>
</reference>
<evidence type="ECO:0000313" key="1">
    <source>
        <dbReference type="EMBL" id="CAJ18295.1"/>
    </source>
</evidence>